<evidence type="ECO:0000256" key="1">
    <source>
        <dbReference type="SAM" id="MobiDB-lite"/>
    </source>
</evidence>
<dbReference type="AlphaFoldDB" id="A0A7Y9YC58"/>
<dbReference type="Proteomes" id="UP000537326">
    <property type="component" value="Unassembled WGS sequence"/>
</dbReference>
<organism evidence="2 3">
    <name type="scientific">Nocardioides marinus</name>
    <dbReference type="NCBI Taxonomy" id="374514"/>
    <lineage>
        <taxon>Bacteria</taxon>
        <taxon>Bacillati</taxon>
        <taxon>Actinomycetota</taxon>
        <taxon>Actinomycetes</taxon>
        <taxon>Propionibacteriales</taxon>
        <taxon>Nocardioidaceae</taxon>
        <taxon>Nocardioides</taxon>
    </lineage>
</organism>
<name>A0A7Y9YC58_9ACTN</name>
<feature type="region of interest" description="Disordered" evidence="1">
    <location>
        <begin position="1"/>
        <end position="46"/>
    </location>
</feature>
<evidence type="ECO:0000313" key="3">
    <source>
        <dbReference type="Proteomes" id="UP000537326"/>
    </source>
</evidence>
<keyword evidence="3" id="KW-1185">Reference proteome</keyword>
<evidence type="ECO:0000313" key="2">
    <source>
        <dbReference type="EMBL" id="NYI09498.1"/>
    </source>
</evidence>
<dbReference type="EMBL" id="JACBZI010000001">
    <property type="protein sequence ID" value="NYI09498.1"/>
    <property type="molecule type" value="Genomic_DNA"/>
</dbReference>
<accession>A0A7Y9YC58</accession>
<sequence length="46" mass="5337">MGTRSSMRGFAPTHRPGTVTARGTRCRRHRWTGRRWSRSRRTSAGH</sequence>
<proteinExistence type="predicted"/>
<reference evidence="2 3" key="1">
    <citation type="submission" date="2020-07" db="EMBL/GenBank/DDBJ databases">
        <title>Sequencing the genomes of 1000 actinobacteria strains.</title>
        <authorList>
            <person name="Klenk H.-P."/>
        </authorList>
    </citation>
    <scope>NUCLEOTIDE SEQUENCE [LARGE SCALE GENOMIC DNA]</scope>
    <source>
        <strain evidence="2 3">DSM 18248</strain>
    </source>
</reference>
<comment type="caution">
    <text evidence="2">The sequence shown here is derived from an EMBL/GenBank/DDBJ whole genome shotgun (WGS) entry which is preliminary data.</text>
</comment>
<feature type="compositionally biased region" description="Basic residues" evidence="1">
    <location>
        <begin position="24"/>
        <end position="46"/>
    </location>
</feature>
<gene>
    <name evidence="2" type="ORF">BKA05_001013</name>
</gene>
<protein>
    <submittedName>
        <fullName evidence="2">Uncharacterized protein</fullName>
    </submittedName>
</protein>